<dbReference type="GO" id="GO:0004601">
    <property type="term" value="F:peroxidase activity"/>
    <property type="evidence" value="ECO:0007669"/>
    <property type="project" value="UniProtKB-KW"/>
</dbReference>
<comment type="caution">
    <text evidence="7">The sequence shown here is derived from an EMBL/GenBank/DDBJ whole genome shotgun (WGS) entry which is preliminary data.</text>
</comment>
<evidence type="ECO:0000256" key="4">
    <source>
        <dbReference type="ARBA" id="ARBA00023002"/>
    </source>
</evidence>
<evidence type="ECO:0000256" key="5">
    <source>
        <dbReference type="ARBA" id="ARBA00023004"/>
    </source>
</evidence>
<evidence type="ECO:0000256" key="3">
    <source>
        <dbReference type="ARBA" id="ARBA00022723"/>
    </source>
</evidence>
<reference evidence="7 8" key="1">
    <citation type="submission" date="2018-09" db="EMBL/GenBank/DDBJ databases">
        <title>Genomic Encyclopedia of Archaeal and Bacterial Type Strains, Phase II (KMG-II): from individual species to whole genera.</title>
        <authorList>
            <person name="Goeker M."/>
        </authorList>
    </citation>
    <scope>NUCLEOTIDE SEQUENCE [LARGE SCALE GENOMIC DNA]</scope>
    <source>
        <strain evidence="7 8">DSM 13151</strain>
    </source>
</reference>
<dbReference type="InterPro" id="IPR006311">
    <property type="entry name" value="TAT_signal"/>
</dbReference>
<evidence type="ECO:0000256" key="2">
    <source>
        <dbReference type="ARBA" id="ARBA00022559"/>
    </source>
</evidence>
<proteinExistence type="predicted"/>
<accession>A0A419WR16</accession>
<feature type="region of interest" description="Disordered" evidence="6">
    <location>
        <begin position="414"/>
        <end position="447"/>
    </location>
</feature>
<dbReference type="EMBL" id="RAPO01000001">
    <property type="protein sequence ID" value="RKD97874.1"/>
    <property type="molecule type" value="Genomic_DNA"/>
</dbReference>
<gene>
    <name evidence="7" type="ORF">ATJ93_0871</name>
</gene>
<organism evidence="7 8">
    <name type="scientific">Halopiger aswanensis</name>
    <dbReference type="NCBI Taxonomy" id="148449"/>
    <lineage>
        <taxon>Archaea</taxon>
        <taxon>Methanobacteriati</taxon>
        <taxon>Methanobacteriota</taxon>
        <taxon>Stenosarchaea group</taxon>
        <taxon>Halobacteria</taxon>
        <taxon>Halobacteriales</taxon>
        <taxon>Natrialbaceae</taxon>
        <taxon>Halopiger</taxon>
    </lineage>
</organism>
<evidence type="ECO:0000256" key="6">
    <source>
        <dbReference type="SAM" id="MobiDB-lite"/>
    </source>
</evidence>
<dbReference type="PROSITE" id="PS51404">
    <property type="entry name" value="DYP_PEROXIDASE"/>
    <property type="match status" value="1"/>
</dbReference>
<feature type="compositionally biased region" description="Basic and acidic residues" evidence="6">
    <location>
        <begin position="427"/>
        <end position="441"/>
    </location>
</feature>
<keyword evidence="4" id="KW-0560">Oxidoreductase</keyword>
<evidence type="ECO:0000313" key="8">
    <source>
        <dbReference type="Proteomes" id="UP000283805"/>
    </source>
</evidence>
<dbReference type="InterPro" id="IPR011008">
    <property type="entry name" value="Dimeric_a/b-barrel"/>
</dbReference>
<dbReference type="InterPro" id="IPR055828">
    <property type="entry name" value="DUF7405"/>
</dbReference>
<dbReference type="Proteomes" id="UP000283805">
    <property type="component" value="Unassembled WGS sequence"/>
</dbReference>
<feature type="region of interest" description="Disordered" evidence="6">
    <location>
        <begin position="36"/>
        <end position="72"/>
    </location>
</feature>
<dbReference type="PROSITE" id="PS51318">
    <property type="entry name" value="TAT"/>
    <property type="match status" value="1"/>
</dbReference>
<dbReference type="SUPFAM" id="SSF54909">
    <property type="entry name" value="Dimeric alpha+beta barrel"/>
    <property type="match status" value="1"/>
</dbReference>
<dbReference type="PROSITE" id="PS51257">
    <property type="entry name" value="PROKAR_LIPOPROTEIN"/>
    <property type="match status" value="1"/>
</dbReference>
<keyword evidence="3" id="KW-0479">Metal-binding</keyword>
<dbReference type="Pfam" id="PF24152">
    <property type="entry name" value="DUF7405"/>
    <property type="match status" value="1"/>
</dbReference>
<comment type="cofactor">
    <cofactor evidence="1">
        <name>heme b</name>
        <dbReference type="ChEBI" id="CHEBI:60344"/>
    </cofactor>
</comment>
<protein>
    <submittedName>
        <fullName evidence="7">Deferrochelatase/peroxidase EfeB</fullName>
    </submittedName>
</protein>
<feature type="compositionally biased region" description="Basic and acidic residues" evidence="6">
    <location>
        <begin position="52"/>
        <end position="72"/>
    </location>
</feature>
<dbReference type="OrthoDB" id="212084at2157"/>
<evidence type="ECO:0000313" key="7">
    <source>
        <dbReference type="EMBL" id="RKD97874.1"/>
    </source>
</evidence>
<keyword evidence="2 7" id="KW-0575">Peroxidase</keyword>
<dbReference type="AlphaFoldDB" id="A0A419WR16"/>
<sequence length="447" mass="48838">MKDDDPTPSRSRRAFVRSAVAAGASAALVGCLEDGTTLKAPDGVEAPSSLPDRQHAWDDALPEDRDGNVSPPEHHVFLSLSLSAEPDETARETVRTALREVERAIEWGPDGVLFTLGYTPAYFDRFDAPLDDAVDLPEPEPILALTAESDVTVDTNDALLHLASDDGAAVLAVEQALFGERERLNGRSLSTSLEDVFDRTARRTGFVGPGLPADRQDGLEGIPDGEPVPEEAPFFMGFRSGFRESQATEDRVTIREGPFAGGSTQHFETLELDLEVWYDESDHEQRVARLFSPAHAEREAVGEVGERLGTETGVASVAADIHDHARDDGVVGHAQKLARARDDGTPTLLRRDVNTTDDDVCGVHFVSLQREMSEFTRVREAMLGEEFGQYGLGPRQGNGILRYLRVRRWGSYLVPPRPRRALPRPAPDGERRKADGAPEEKDGSDDG</sequence>
<keyword evidence="8" id="KW-1185">Reference proteome</keyword>
<dbReference type="GO" id="GO:0046872">
    <property type="term" value="F:metal ion binding"/>
    <property type="evidence" value="ECO:0007669"/>
    <property type="project" value="UniProtKB-KW"/>
</dbReference>
<evidence type="ECO:0000256" key="1">
    <source>
        <dbReference type="ARBA" id="ARBA00001970"/>
    </source>
</evidence>
<dbReference type="GO" id="GO:0020037">
    <property type="term" value="F:heme binding"/>
    <property type="evidence" value="ECO:0007669"/>
    <property type="project" value="InterPro"/>
</dbReference>
<dbReference type="RefSeq" id="WP_120243359.1">
    <property type="nucleotide sequence ID" value="NZ_RAPO01000001.1"/>
</dbReference>
<name>A0A419WR16_9EURY</name>
<keyword evidence="5" id="KW-0408">Iron</keyword>
<dbReference type="InterPro" id="IPR006314">
    <property type="entry name" value="Dyp_peroxidase"/>
</dbReference>